<dbReference type="Proteomes" id="UP001523219">
    <property type="component" value="Unassembled WGS sequence"/>
</dbReference>
<reference evidence="1 2" key="1">
    <citation type="submission" date="2022-05" db="EMBL/GenBank/DDBJ databases">
        <title>Streptomyces sp. nov. RY43-2 isolated from soil of a peat swamp forest.</title>
        <authorList>
            <person name="Kanchanasin P."/>
            <person name="Tanasupawat S."/>
            <person name="Phongsopitanun W."/>
        </authorList>
    </citation>
    <scope>NUCLEOTIDE SEQUENCE [LARGE SCALE GENOMIC DNA]</scope>
    <source>
        <strain evidence="1 2">RY43-2</strain>
    </source>
</reference>
<evidence type="ECO:0000313" key="1">
    <source>
        <dbReference type="EMBL" id="MCN9242546.1"/>
    </source>
</evidence>
<proteinExistence type="predicted"/>
<sequence>MVSTASASGSITVLAVAGLLALIATTLPGHVALRPRPVTVATAKD</sequence>
<accession>A0ABT0ZG55</accession>
<comment type="caution">
    <text evidence="1">The sequence shown here is derived from an EMBL/GenBank/DDBJ whole genome shotgun (WGS) entry which is preliminary data.</text>
</comment>
<protein>
    <submittedName>
        <fullName evidence="1">Uncharacterized protein</fullName>
    </submittedName>
</protein>
<dbReference type="EMBL" id="JAMWMR010000014">
    <property type="protein sequence ID" value="MCN9242546.1"/>
    <property type="molecule type" value="Genomic_DNA"/>
</dbReference>
<gene>
    <name evidence="1" type="ORF">NGF19_17365</name>
</gene>
<name>A0ABT0ZG55_9ACTN</name>
<dbReference type="RefSeq" id="WP_252425855.1">
    <property type="nucleotide sequence ID" value="NZ_JAMWMR010000014.1"/>
</dbReference>
<keyword evidence="2" id="KW-1185">Reference proteome</keyword>
<evidence type="ECO:0000313" key="2">
    <source>
        <dbReference type="Proteomes" id="UP001523219"/>
    </source>
</evidence>
<organism evidence="1 2">
    <name type="scientific">Streptomyces macrolidinus</name>
    <dbReference type="NCBI Taxonomy" id="2952607"/>
    <lineage>
        <taxon>Bacteria</taxon>
        <taxon>Bacillati</taxon>
        <taxon>Actinomycetota</taxon>
        <taxon>Actinomycetes</taxon>
        <taxon>Kitasatosporales</taxon>
        <taxon>Streptomycetaceae</taxon>
        <taxon>Streptomyces</taxon>
    </lineage>
</organism>